<dbReference type="EMBL" id="JAFBXE010000009">
    <property type="protein sequence ID" value="MBM2413554.1"/>
    <property type="molecule type" value="Genomic_DNA"/>
</dbReference>
<name>A0A9Q2PBN6_9RHOB</name>
<feature type="transmembrane region" description="Helical" evidence="7">
    <location>
        <begin position="272"/>
        <end position="294"/>
    </location>
</feature>
<evidence type="ECO:0000313" key="12">
    <source>
        <dbReference type="Proteomes" id="UP000809440"/>
    </source>
</evidence>
<feature type="transmembrane region" description="Helical" evidence="7">
    <location>
        <begin position="171"/>
        <end position="195"/>
    </location>
</feature>
<evidence type="ECO:0000256" key="6">
    <source>
        <dbReference type="ARBA" id="ARBA00023136"/>
    </source>
</evidence>
<dbReference type="InterPro" id="IPR004681">
    <property type="entry name" value="TRAP_DctM"/>
</dbReference>
<reference evidence="9 12" key="1">
    <citation type="submission" date="2021-01" db="EMBL/GenBank/DDBJ databases">
        <title>Diatom-associated Roseobacters Show Island Model of Population Structure.</title>
        <authorList>
            <person name="Qu L."/>
            <person name="Feng X."/>
            <person name="Chen Y."/>
            <person name="Li L."/>
            <person name="Wang X."/>
            <person name="Hu Z."/>
            <person name="Wang H."/>
            <person name="Luo H."/>
        </authorList>
    </citation>
    <scope>NUCLEOTIDE SEQUENCE</scope>
    <source>
        <strain evidence="10 12">CC28-63</strain>
        <strain evidence="9">CC28-69</strain>
    </source>
</reference>
<feature type="transmembrane region" description="Helical" evidence="7">
    <location>
        <begin position="397"/>
        <end position="421"/>
    </location>
</feature>
<keyword evidence="4 7" id="KW-0812">Transmembrane</keyword>
<comment type="subunit">
    <text evidence="7">The complex comprises the extracytoplasmic solute receptor protein and the two transmembrane proteins.</text>
</comment>
<evidence type="ECO:0000259" key="8">
    <source>
        <dbReference type="Pfam" id="PF06808"/>
    </source>
</evidence>
<evidence type="ECO:0000256" key="4">
    <source>
        <dbReference type="ARBA" id="ARBA00022692"/>
    </source>
</evidence>
<feature type="domain" description="TRAP C4-dicarboxylate transport system permease DctM subunit" evidence="8">
    <location>
        <begin position="7"/>
        <end position="417"/>
    </location>
</feature>
<dbReference type="RefSeq" id="WP_085628586.1">
    <property type="nucleotide sequence ID" value="NZ_JAFBWU010000009.1"/>
</dbReference>
<evidence type="ECO:0000256" key="1">
    <source>
        <dbReference type="ARBA" id="ARBA00004429"/>
    </source>
</evidence>
<dbReference type="EMBL" id="JAFBXF010000009">
    <property type="protein sequence ID" value="MBM2418223.1"/>
    <property type="molecule type" value="Genomic_DNA"/>
</dbReference>
<keyword evidence="6 7" id="KW-0472">Membrane</keyword>
<feature type="transmembrane region" description="Helical" evidence="7">
    <location>
        <begin position="243"/>
        <end position="260"/>
    </location>
</feature>
<dbReference type="AlphaFoldDB" id="A0A9Q2PBN6"/>
<feature type="transmembrane region" description="Helical" evidence="7">
    <location>
        <begin position="134"/>
        <end position="151"/>
    </location>
</feature>
<feature type="transmembrane region" description="Helical" evidence="7">
    <location>
        <begin position="46"/>
        <end position="65"/>
    </location>
</feature>
<feature type="transmembrane region" description="Helical" evidence="7">
    <location>
        <begin position="12"/>
        <end position="34"/>
    </location>
</feature>
<keyword evidence="5 7" id="KW-1133">Transmembrane helix</keyword>
<evidence type="ECO:0000256" key="2">
    <source>
        <dbReference type="ARBA" id="ARBA00022475"/>
    </source>
</evidence>
<feature type="transmembrane region" description="Helical" evidence="7">
    <location>
        <begin position="336"/>
        <end position="353"/>
    </location>
</feature>
<evidence type="ECO:0000256" key="3">
    <source>
        <dbReference type="ARBA" id="ARBA00022519"/>
    </source>
</evidence>
<dbReference type="PANTHER" id="PTHR33362">
    <property type="entry name" value="SIALIC ACID TRAP TRANSPORTER PERMEASE PROTEIN SIAT-RELATED"/>
    <property type="match status" value="1"/>
</dbReference>
<dbReference type="Proteomes" id="UP000755667">
    <property type="component" value="Unassembled WGS sequence"/>
</dbReference>
<feature type="transmembrane region" description="Helical" evidence="7">
    <location>
        <begin position="314"/>
        <end position="331"/>
    </location>
</feature>
<dbReference type="InterPro" id="IPR010656">
    <property type="entry name" value="DctM"/>
</dbReference>
<gene>
    <name evidence="9" type="ORF">JQX41_14660</name>
    <name evidence="10" type="ORF">JQX48_14670</name>
</gene>
<comment type="caution">
    <text evidence="9">The sequence shown here is derived from an EMBL/GenBank/DDBJ whole genome shotgun (WGS) entry which is preliminary data.</text>
</comment>
<keyword evidence="12" id="KW-1185">Reference proteome</keyword>
<dbReference type="Pfam" id="PF06808">
    <property type="entry name" value="DctM"/>
    <property type="match status" value="1"/>
</dbReference>
<keyword evidence="2" id="KW-1003">Cell membrane</keyword>
<evidence type="ECO:0000313" key="9">
    <source>
        <dbReference type="EMBL" id="MBM2413554.1"/>
    </source>
</evidence>
<evidence type="ECO:0000313" key="10">
    <source>
        <dbReference type="EMBL" id="MBM2418223.1"/>
    </source>
</evidence>
<protein>
    <recommendedName>
        <fullName evidence="7">TRAP transporter large permease protein</fullName>
    </recommendedName>
</protein>
<accession>A0A9Q2PBN6</accession>
<evidence type="ECO:0000313" key="11">
    <source>
        <dbReference type="Proteomes" id="UP000755667"/>
    </source>
</evidence>
<keyword evidence="7" id="KW-0813">Transport</keyword>
<comment type="function">
    <text evidence="7">Part of the tripartite ATP-independent periplasmic (TRAP) transport system.</text>
</comment>
<comment type="similarity">
    <text evidence="7">Belongs to the TRAP transporter large permease family.</text>
</comment>
<dbReference type="OrthoDB" id="9790209at2"/>
<feature type="transmembrane region" description="Helical" evidence="7">
    <location>
        <begin position="207"/>
        <end position="231"/>
    </location>
</feature>
<comment type="subcellular location">
    <subcellularLocation>
        <location evidence="1 7">Cell inner membrane</location>
        <topology evidence="1 7">Multi-pass membrane protein</topology>
    </subcellularLocation>
</comment>
<feature type="transmembrane region" description="Helical" evidence="7">
    <location>
        <begin position="359"/>
        <end position="385"/>
    </location>
</feature>
<evidence type="ECO:0000256" key="7">
    <source>
        <dbReference type="RuleBase" id="RU369079"/>
    </source>
</evidence>
<dbReference type="PANTHER" id="PTHR33362:SF2">
    <property type="entry name" value="TRAP TRANSPORTER LARGE PERMEASE PROTEIN"/>
    <property type="match status" value="1"/>
</dbReference>
<keyword evidence="3 7" id="KW-0997">Cell inner membrane</keyword>
<dbReference type="GO" id="GO:0022857">
    <property type="term" value="F:transmembrane transporter activity"/>
    <property type="evidence" value="ECO:0007669"/>
    <property type="project" value="UniProtKB-UniRule"/>
</dbReference>
<dbReference type="GeneID" id="62640315"/>
<proteinExistence type="inferred from homology"/>
<dbReference type="PIRSF" id="PIRSF006066">
    <property type="entry name" value="HI0050"/>
    <property type="match status" value="1"/>
</dbReference>
<dbReference type="Proteomes" id="UP000809440">
    <property type="component" value="Unassembled WGS sequence"/>
</dbReference>
<dbReference type="NCBIfam" id="TIGR00786">
    <property type="entry name" value="dctM"/>
    <property type="match status" value="1"/>
</dbReference>
<organism evidence="9 11">
    <name type="scientific">Marivita cryptomonadis</name>
    <dbReference type="NCBI Taxonomy" id="505252"/>
    <lineage>
        <taxon>Bacteria</taxon>
        <taxon>Pseudomonadati</taxon>
        <taxon>Pseudomonadota</taxon>
        <taxon>Alphaproteobacteria</taxon>
        <taxon>Rhodobacterales</taxon>
        <taxon>Roseobacteraceae</taxon>
        <taxon>Marivita</taxon>
    </lineage>
</organism>
<sequence length="426" mass="44938">MELYVLFGTFTFLLLIGTPVAFCLGVSSFATIAYLGLPPVVVFQRLNSGVSVFALMAIPFFIYAGDLMVRGDIARRLVALAGGFVGHLRGGLGQVNVLSSVMFGGVSGSAAADASAVGGLMVPQMKERGYDTDYAVNITVVSSIIALLLPPSHNMIIYSIAAGGRISIADLFTAGIIPGFLLAGLLMVAAWGMAVRKGYPTQPFQGVRMLGTLFVSAAPGLILVAIIFGGVRSGVFTASESSNIAVVYALLVTFFVYRSLSWHDFIEATFAAVRTTAMVLMVIGCAAAFGWLLAYTRVPASMVALLQGVSDNPIIILLLLNLVLLILGTFMDMSPLIVITTPIFLPVATAFGVDPVHFGVILILNLGIGLCTPPVGAVLFVGCAVGRIPVWDAVRTIWPFYGAALVTLMLVTYIPALSLWLPSLFK</sequence>
<evidence type="ECO:0000256" key="5">
    <source>
        <dbReference type="ARBA" id="ARBA00022989"/>
    </source>
</evidence>
<dbReference type="GO" id="GO:0005886">
    <property type="term" value="C:plasma membrane"/>
    <property type="evidence" value="ECO:0007669"/>
    <property type="project" value="UniProtKB-SubCell"/>
</dbReference>